<feature type="signal peptide" evidence="1">
    <location>
        <begin position="1"/>
        <end position="23"/>
    </location>
</feature>
<keyword evidence="3" id="KW-1185">Reference proteome</keyword>
<organism evidence="2 3">
    <name type="scientific">Chaetoceros tenuissimus</name>
    <dbReference type="NCBI Taxonomy" id="426638"/>
    <lineage>
        <taxon>Eukaryota</taxon>
        <taxon>Sar</taxon>
        <taxon>Stramenopiles</taxon>
        <taxon>Ochrophyta</taxon>
        <taxon>Bacillariophyta</taxon>
        <taxon>Coscinodiscophyceae</taxon>
        <taxon>Chaetocerotophycidae</taxon>
        <taxon>Chaetocerotales</taxon>
        <taxon>Chaetocerotaceae</taxon>
        <taxon>Chaetoceros</taxon>
    </lineage>
</organism>
<comment type="caution">
    <text evidence="2">The sequence shown here is derived from an EMBL/GenBank/DDBJ whole genome shotgun (WGS) entry which is preliminary data.</text>
</comment>
<feature type="chain" id="PRO_5041899906" evidence="1">
    <location>
        <begin position="24"/>
        <end position="138"/>
    </location>
</feature>
<dbReference type="Proteomes" id="UP001054902">
    <property type="component" value="Unassembled WGS sequence"/>
</dbReference>
<name>A0AAD3D8G0_9STRA</name>
<gene>
    <name evidence="2" type="ORF">CTEN210_15087</name>
</gene>
<accession>A0AAD3D8G0</accession>
<protein>
    <submittedName>
        <fullName evidence="2">Uncharacterized protein</fullName>
    </submittedName>
</protein>
<proteinExistence type="predicted"/>
<reference evidence="2 3" key="1">
    <citation type="journal article" date="2021" name="Sci. Rep.">
        <title>The genome of the diatom Chaetoceros tenuissimus carries an ancient integrated fragment of an extant virus.</title>
        <authorList>
            <person name="Hongo Y."/>
            <person name="Kimura K."/>
            <person name="Takaki Y."/>
            <person name="Yoshida Y."/>
            <person name="Baba S."/>
            <person name="Kobayashi G."/>
            <person name="Nagasaki K."/>
            <person name="Hano T."/>
            <person name="Tomaru Y."/>
        </authorList>
    </citation>
    <scope>NUCLEOTIDE SEQUENCE [LARGE SCALE GENOMIC DNA]</scope>
    <source>
        <strain evidence="2 3">NIES-3715</strain>
    </source>
</reference>
<evidence type="ECO:0000256" key="1">
    <source>
        <dbReference type="SAM" id="SignalP"/>
    </source>
</evidence>
<dbReference type="EMBL" id="BLLK01000062">
    <property type="protein sequence ID" value="GFH58611.1"/>
    <property type="molecule type" value="Genomic_DNA"/>
</dbReference>
<evidence type="ECO:0000313" key="3">
    <source>
        <dbReference type="Proteomes" id="UP001054902"/>
    </source>
</evidence>
<sequence>MIVATKNVVNVFCILCLIAVGHAFAPNHAHLHRGITKIYMSEESKNGGVFSGITDFFGNMDAIAEDFFYKRMGKGEIFYGKRKFKPSGEVEGDYQGMGLSDKLKIDMAREYREEWLEEKRMRDEMRMLREEKEKRNAD</sequence>
<dbReference type="AlphaFoldDB" id="A0AAD3D8G0"/>
<keyword evidence="1" id="KW-0732">Signal</keyword>
<evidence type="ECO:0000313" key="2">
    <source>
        <dbReference type="EMBL" id="GFH58611.1"/>
    </source>
</evidence>